<feature type="compositionally biased region" description="Gly residues" evidence="1">
    <location>
        <begin position="363"/>
        <end position="386"/>
    </location>
</feature>
<sequence length="777" mass="80799">MASGVGDLENRGRGDGLLEEVESVLAAIVPIEGFVLACEFVETVRDTGKIANERAVIVGKVEEGTKLEEGLGRGVLDEGCDLRGVHTDAFSGDNVAKVFDARTNKRTFVDLGVEFLLSEDREDLANVLKMGLEGGAKDEDVIKVHDDTDFEEVTEDVVHGGLECGGGIVTRVSGTVRSTTMVESLAPNRMVIGESKLVEERPALQTQASVMKLLVAPISRRARNFTVDASRETAINLSWNRAVPTQAEEIMVLRRRCSKPNLTSRSCRACSSTRSEKVVEEGLGMRVKEQGIPDVVGRGAGGVDCVAWGSSDGMCITEEGVGRRIVDAKWATGGVEIVTDGRVGRQVVDPGGGLQESGEQCSSGGGPGCHGGGRSGSRRVGGAGGSGRGLVMGVEESIVVKRAREEVGKGHVRFVGKGGCKIFVAYSLDAGDERKVGNDGGGKVMAEGAGDRSGGGSGGTSLAEVTELFEAVINGFLGAEGGSEKVGPLEEGVTRSSGGAAVADFGHPPFGGISRRREVAMGSQWTRGMWWSLKEFWSWVRKRKTSSWGRPEKGMMSADQEGTGDFPFAGNDPGEGIEVEVIGGSVVAGVIELVVVVKEVVGGKLWRCKVNPGGDLGIGGMGGGDVEVVMMGYEGGGRVEEAEVVDVVAEVVGVEEVGGGVWLEAAVDVGLVVVTTWMEGVVVWDSRAVDVGTVVEFASKAVNRLGVDGGHIDAGGLGHVGEDGVDAVAEATTADEVEADAAAAAAVAAAAHSEVLVWRGGMWRFGSGSGWGGYLQH</sequence>
<dbReference type="Gramene" id="GBG71244">
    <property type="protein sequence ID" value="GBG71244"/>
    <property type="gene ID" value="CBR_g8547"/>
</dbReference>
<reference evidence="2 3" key="1">
    <citation type="journal article" date="2018" name="Cell">
        <title>The Chara Genome: Secondary Complexity and Implications for Plant Terrestrialization.</title>
        <authorList>
            <person name="Nishiyama T."/>
            <person name="Sakayama H."/>
            <person name="Vries J.D."/>
            <person name="Buschmann H."/>
            <person name="Saint-Marcoux D."/>
            <person name="Ullrich K.K."/>
            <person name="Haas F.B."/>
            <person name="Vanderstraeten L."/>
            <person name="Becker D."/>
            <person name="Lang D."/>
            <person name="Vosolsobe S."/>
            <person name="Rombauts S."/>
            <person name="Wilhelmsson P.K.I."/>
            <person name="Janitza P."/>
            <person name="Kern R."/>
            <person name="Heyl A."/>
            <person name="Rumpler F."/>
            <person name="Villalobos L.I.A.C."/>
            <person name="Clay J.M."/>
            <person name="Skokan R."/>
            <person name="Toyoda A."/>
            <person name="Suzuki Y."/>
            <person name="Kagoshima H."/>
            <person name="Schijlen E."/>
            <person name="Tajeshwar N."/>
            <person name="Catarino B."/>
            <person name="Hetherington A.J."/>
            <person name="Saltykova A."/>
            <person name="Bonnot C."/>
            <person name="Breuninger H."/>
            <person name="Symeonidi A."/>
            <person name="Radhakrishnan G.V."/>
            <person name="Van Nieuwerburgh F."/>
            <person name="Deforce D."/>
            <person name="Chang C."/>
            <person name="Karol K.G."/>
            <person name="Hedrich R."/>
            <person name="Ulvskov P."/>
            <person name="Glockner G."/>
            <person name="Delwiche C.F."/>
            <person name="Petrasek J."/>
            <person name="Van de Peer Y."/>
            <person name="Friml J."/>
            <person name="Beilby M."/>
            <person name="Dolan L."/>
            <person name="Kohara Y."/>
            <person name="Sugano S."/>
            <person name="Fujiyama A."/>
            <person name="Delaux P.-M."/>
            <person name="Quint M."/>
            <person name="TheiBen G."/>
            <person name="Hagemann M."/>
            <person name="Harholt J."/>
            <person name="Dunand C."/>
            <person name="Zachgo S."/>
            <person name="Langdale J."/>
            <person name="Maumus F."/>
            <person name="Straeten D.V.D."/>
            <person name="Gould S.B."/>
            <person name="Rensing S.A."/>
        </authorList>
    </citation>
    <scope>NUCLEOTIDE SEQUENCE [LARGE SCALE GENOMIC DNA]</scope>
    <source>
        <strain evidence="2 3">S276</strain>
    </source>
</reference>
<dbReference type="OrthoDB" id="3046524at2759"/>
<organism evidence="2 3">
    <name type="scientific">Chara braunii</name>
    <name type="common">Braun's stonewort</name>
    <dbReference type="NCBI Taxonomy" id="69332"/>
    <lineage>
        <taxon>Eukaryota</taxon>
        <taxon>Viridiplantae</taxon>
        <taxon>Streptophyta</taxon>
        <taxon>Charophyceae</taxon>
        <taxon>Charales</taxon>
        <taxon>Characeae</taxon>
        <taxon>Chara</taxon>
    </lineage>
</organism>
<proteinExistence type="predicted"/>
<evidence type="ECO:0000313" key="2">
    <source>
        <dbReference type="EMBL" id="GBG71244.1"/>
    </source>
</evidence>
<comment type="caution">
    <text evidence="2">The sequence shown here is derived from an EMBL/GenBank/DDBJ whole genome shotgun (WGS) entry which is preliminary data.</text>
</comment>
<feature type="region of interest" description="Disordered" evidence="1">
    <location>
        <begin position="349"/>
        <end position="386"/>
    </location>
</feature>
<dbReference type="EMBL" id="BFEA01000143">
    <property type="protein sequence ID" value="GBG71244.1"/>
    <property type="molecule type" value="Genomic_DNA"/>
</dbReference>
<keyword evidence="3" id="KW-1185">Reference proteome</keyword>
<evidence type="ECO:0000313" key="3">
    <source>
        <dbReference type="Proteomes" id="UP000265515"/>
    </source>
</evidence>
<evidence type="ECO:0000256" key="1">
    <source>
        <dbReference type="SAM" id="MobiDB-lite"/>
    </source>
</evidence>
<dbReference type="Proteomes" id="UP000265515">
    <property type="component" value="Unassembled WGS sequence"/>
</dbReference>
<gene>
    <name evidence="2" type="ORF">CBR_g8547</name>
</gene>
<dbReference type="AlphaFoldDB" id="A0A388KMF9"/>
<name>A0A388KMF9_CHABU</name>
<protein>
    <submittedName>
        <fullName evidence="2">Uncharacterized protein</fullName>
    </submittedName>
</protein>
<accession>A0A388KMF9</accession>